<evidence type="ECO:0000259" key="4">
    <source>
        <dbReference type="Pfam" id="PF14432"/>
    </source>
</evidence>
<protein>
    <submittedName>
        <fullName evidence="5">Pentatricopeptide repeat (PPR) superfamily protein</fullName>
    </submittedName>
</protein>
<evidence type="ECO:0000313" key="5">
    <source>
        <dbReference type="EMBL" id="GFY86663.1"/>
    </source>
</evidence>
<dbReference type="PANTHER" id="PTHR47926">
    <property type="entry name" value="PENTATRICOPEPTIDE REPEAT-CONTAINING PROTEIN"/>
    <property type="match status" value="1"/>
</dbReference>
<feature type="domain" description="DYW" evidence="4">
    <location>
        <begin position="96"/>
        <end position="140"/>
    </location>
</feature>
<evidence type="ECO:0000256" key="2">
    <source>
        <dbReference type="ARBA" id="ARBA00022737"/>
    </source>
</evidence>
<sequence>MQRAGHRPDDGSFVCVISACSNLSSPSQGKQIHSLALKSDIPSNQVSVKNALVAMYSKCGNLQDARRLFDRMPQHNSLFELNDYRNDGTRAREELRLGHHSEKLAVAFGLISTKDGEPIPEVNNLRICRNCHNAKVHIHDHWERDH</sequence>
<dbReference type="GO" id="GO:0009451">
    <property type="term" value="P:RNA modification"/>
    <property type="evidence" value="ECO:0007669"/>
    <property type="project" value="InterPro"/>
</dbReference>
<evidence type="ECO:0000256" key="1">
    <source>
        <dbReference type="ARBA" id="ARBA00006643"/>
    </source>
</evidence>
<organism evidence="5 6">
    <name type="scientific">Actinidia rufa</name>
    <dbReference type="NCBI Taxonomy" id="165716"/>
    <lineage>
        <taxon>Eukaryota</taxon>
        <taxon>Viridiplantae</taxon>
        <taxon>Streptophyta</taxon>
        <taxon>Embryophyta</taxon>
        <taxon>Tracheophyta</taxon>
        <taxon>Spermatophyta</taxon>
        <taxon>Magnoliopsida</taxon>
        <taxon>eudicotyledons</taxon>
        <taxon>Gunneridae</taxon>
        <taxon>Pentapetalae</taxon>
        <taxon>asterids</taxon>
        <taxon>Ericales</taxon>
        <taxon>Actinidiaceae</taxon>
        <taxon>Actinidia</taxon>
    </lineage>
</organism>
<dbReference type="InterPro" id="IPR046960">
    <property type="entry name" value="PPR_At4g14850-like_plant"/>
</dbReference>
<evidence type="ECO:0000256" key="3">
    <source>
        <dbReference type="PROSITE-ProRule" id="PRU00708"/>
    </source>
</evidence>
<dbReference type="InterPro" id="IPR032867">
    <property type="entry name" value="DYW_dom"/>
</dbReference>
<evidence type="ECO:0000313" key="6">
    <source>
        <dbReference type="Proteomes" id="UP000585474"/>
    </source>
</evidence>
<name>A0A7J0EJL6_9ERIC</name>
<dbReference type="InterPro" id="IPR002885">
    <property type="entry name" value="PPR_rpt"/>
</dbReference>
<dbReference type="AlphaFoldDB" id="A0A7J0EJL6"/>
<dbReference type="OrthoDB" id="185373at2759"/>
<dbReference type="NCBIfam" id="TIGR00756">
    <property type="entry name" value="PPR"/>
    <property type="match status" value="1"/>
</dbReference>
<comment type="similarity">
    <text evidence="1">Belongs to the PPR family. PCMP-H subfamily.</text>
</comment>
<dbReference type="PANTHER" id="PTHR47926:SF505">
    <property type="entry name" value="PENTATRICOPEPTIDE REPEAT (PPR) SUPERFAMILY PROTEIN"/>
    <property type="match status" value="1"/>
</dbReference>
<comment type="caution">
    <text evidence="5">The sequence shown here is derived from an EMBL/GenBank/DDBJ whole genome shotgun (WGS) entry which is preliminary data.</text>
</comment>
<dbReference type="PROSITE" id="PS51375">
    <property type="entry name" value="PPR"/>
    <property type="match status" value="1"/>
</dbReference>
<dbReference type="Gene3D" id="1.25.40.10">
    <property type="entry name" value="Tetratricopeptide repeat domain"/>
    <property type="match status" value="1"/>
</dbReference>
<reference evidence="5 6" key="1">
    <citation type="submission" date="2019-07" db="EMBL/GenBank/DDBJ databases">
        <title>De Novo Assembly of kiwifruit Actinidia rufa.</title>
        <authorList>
            <person name="Sugita-Konishi S."/>
            <person name="Sato K."/>
            <person name="Mori E."/>
            <person name="Abe Y."/>
            <person name="Kisaki G."/>
            <person name="Hamano K."/>
            <person name="Suezawa K."/>
            <person name="Otani M."/>
            <person name="Fukuda T."/>
            <person name="Manabe T."/>
            <person name="Gomi K."/>
            <person name="Tabuchi M."/>
            <person name="Akimitsu K."/>
            <person name="Kataoka I."/>
        </authorList>
    </citation>
    <scope>NUCLEOTIDE SEQUENCE [LARGE SCALE GENOMIC DNA]</scope>
    <source>
        <strain evidence="6">cv. Fuchu</strain>
    </source>
</reference>
<proteinExistence type="inferred from homology"/>
<feature type="repeat" description="PPR" evidence="3">
    <location>
        <begin position="45"/>
        <end position="79"/>
    </location>
</feature>
<accession>A0A7J0EJL6</accession>
<dbReference type="GO" id="GO:0008270">
    <property type="term" value="F:zinc ion binding"/>
    <property type="evidence" value="ECO:0007669"/>
    <property type="project" value="InterPro"/>
</dbReference>
<dbReference type="EMBL" id="BJWL01000005">
    <property type="protein sequence ID" value="GFY86663.1"/>
    <property type="molecule type" value="Genomic_DNA"/>
</dbReference>
<dbReference type="Pfam" id="PF01535">
    <property type="entry name" value="PPR"/>
    <property type="match status" value="1"/>
</dbReference>
<dbReference type="Proteomes" id="UP000585474">
    <property type="component" value="Unassembled WGS sequence"/>
</dbReference>
<gene>
    <name evidence="5" type="ORF">Acr_05g0003020</name>
</gene>
<dbReference type="GO" id="GO:0003723">
    <property type="term" value="F:RNA binding"/>
    <property type="evidence" value="ECO:0007669"/>
    <property type="project" value="InterPro"/>
</dbReference>
<keyword evidence="6" id="KW-1185">Reference proteome</keyword>
<dbReference type="Pfam" id="PF14432">
    <property type="entry name" value="DYW_deaminase"/>
    <property type="match status" value="1"/>
</dbReference>
<keyword evidence="2" id="KW-0677">Repeat</keyword>
<dbReference type="InterPro" id="IPR011990">
    <property type="entry name" value="TPR-like_helical_dom_sf"/>
</dbReference>